<evidence type="ECO:0000313" key="2">
    <source>
        <dbReference type="Proteomes" id="UP000244090"/>
    </source>
</evidence>
<dbReference type="Pfam" id="PF13783">
    <property type="entry name" value="DUF4177"/>
    <property type="match status" value="1"/>
</dbReference>
<dbReference type="RefSeq" id="WP_108116554.1">
    <property type="nucleotide sequence ID" value="NZ_QBKT01000011.1"/>
</dbReference>
<dbReference type="OrthoDB" id="1202795at2"/>
<dbReference type="AlphaFoldDB" id="A0A2T6BSF9"/>
<dbReference type="EMBL" id="QBKT01000011">
    <property type="protein sequence ID" value="PTX59035.1"/>
    <property type="molecule type" value="Genomic_DNA"/>
</dbReference>
<gene>
    <name evidence="1" type="ORF">C8N46_111104</name>
</gene>
<comment type="caution">
    <text evidence="1">The sequence shown here is derived from an EMBL/GenBank/DDBJ whole genome shotgun (WGS) entry which is preliminary data.</text>
</comment>
<sequence>MKEYKVVKPNLGWKSRSEKLEEILKNHAKQGWILHTVTKHEGFVQIIFERSQLLRGKPTKHSAETIKTFRRKRRSIINLDYRVKTDKCYTTTDLK</sequence>
<name>A0A2T6BSF9_9FLAO</name>
<keyword evidence="2" id="KW-1185">Reference proteome</keyword>
<protein>
    <submittedName>
        <fullName evidence="1">Uncharacterized protein DUF4177</fullName>
    </submittedName>
</protein>
<evidence type="ECO:0000313" key="1">
    <source>
        <dbReference type="EMBL" id="PTX59035.1"/>
    </source>
</evidence>
<dbReference type="InterPro" id="IPR025234">
    <property type="entry name" value="YjzH-like"/>
</dbReference>
<accession>A0A2T6BSF9</accession>
<organism evidence="1 2">
    <name type="scientific">Kordia periserrulae</name>
    <dbReference type="NCBI Taxonomy" id="701523"/>
    <lineage>
        <taxon>Bacteria</taxon>
        <taxon>Pseudomonadati</taxon>
        <taxon>Bacteroidota</taxon>
        <taxon>Flavobacteriia</taxon>
        <taxon>Flavobacteriales</taxon>
        <taxon>Flavobacteriaceae</taxon>
        <taxon>Kordia</taxon>
    </lineage>
</organism>
<proteinExistence type="predicted"/>
<dbReference type="Proteomes" id="UP000244090">
    <property type="component" value="Unassembled WGS sequence"/>
</dbReference>
<reference evidence="1 2" key="1">
    <citation type="submission" date="2018-04" db="EMBL/GenBank/DDBJ databases">
        <title>Genomic Encyclopedia of Archaeal and Bacterial Type Strains, Phase II (KMG-II): from individual species to whole genera.</title>
        <authorList>
            <person name="Goeker M."/>
        </authorList>
    </citation>
    <scope>NUCLEOTIDE SEQUENCE [LARGE SCALE GENOMIC DNA]</scope>
    <source>
        <strain evidence="1 2">DSM 25731</strain>
    </source>
</reference>